<evidence type="ECO:0000256" key="12">
    <source>
        <dbReference type="PROSITE-ProRule" id="PRU10040"/>
    </source>
</evidence>
<comment type="subcellular location">
    <subcellularLocation>
        <location evidence="1 13">Secreted</location>
        <location evidence="1 13">Cell wall</location>
    </subcellularLocation>
</comment>
<comment type="similarity">
    <text evidence="4">In the C-terminal section; belongs to the pectinesterase family.</text>
</comment>
<dbReference type="SUPFAM" id="SSF51126">
    <property type="entry name" value="Pectin lyase-like"/>
    <property type="match status" value="1"/>
</dbReference>
<dbReference type="OrthoDB" id="2019149at2759"/>
<dbReference type="InterPro" id="IPR035513">
    <property type="entry name" value="Invertase/methylesterase_inhib"/>
</dbReference>
<dbReference type="GO" id="GO:0004857">
    <property type="term" value="F:enzyme inhibitor activity"/>
    <property type="evidence" value="ECO:0007669"/>
    <property type="project" value="InterPro"/>
</dbReference>
<evidence type="ECO:0000256" key="6">
    <source>
        <dbReference type="ARBA" id="ARBA00022512"/>
    </source>
</evidence>
<dbReference type="EC" id="3.1.1.11" evidence="5 13"/>
<dbReference type="Proteomes" id="UP001152484">
    <property type="component" value="Unassembled WGS sequence"/>
</dbReference>
<comment type="catalytic activity">
    <reaction evidence="11 13">
        <text>[(1-&gt;4)-alpha-D-galacturonosyl methyl ester](n) + n H2O = [(1-&gt;4)-alpha-D-galacturonosyl](n) + n methanol + n H(+)</text>
        <dbReference type="Rhea" id="RHEA:22380"/>
        <dbReference type="Rhea" id="RHEA-COMP:14570"/>
        <dbReference type="Rhea" id="RHEA-COMP:14573"/>
        <dbReference type="ChEBI" id="CHEBI:15377"/>
        <dbReference type="ChEBI" id="CHEBI:15378"/>
        <dbReference type="ChEBI" id="CHEBI:17790"/>
        <dbReference type="ChEBI" id="CHEBI:140522"/>
        <dbReference type="ChEBI" id="CHEBI:140523"/>
        <dbReference type="EC" id="3.1.1.11"/>
    </reaction>
</comment>
<dbReference type="PANTHER" id="PTHR31707">
    <property type="entry name" value="PECTINESTERASE"/>
    <property type="match status" value="1"/>
</dbReference>
<dbReference type="Gene3D" id="2.160.20.10">
    <property type="entry name" value="Single-stranded right-handed beta-helix, Pectin lyase-like"/>
    <property type="match status" value="1"/>
</dbReference>
<keyword evidence="9 13" id="KW-0063">Aspartyl esterase</keyword>
<dbReference type="InterPro" id="IPR006501">
    <property type="entry name" value="Pectinesterase_inhib_dom"/>
</dbReference>
<dbReference type="InterPro" id="IPR011050">
    <property type="entry name" value="Pectin_lyase_fold/virulence"/>
</dbReference>
<comment type="function">
    <text evidence="13">Acts in the modification of cell walls via demethylesterification of cell wall pectin.</text>
</comment>
<keyword evidence="10 13" id="KW-0961">Cell wall biogenesis/degradation</keyword>
<dbReference type="EMBL" id="CAMAPE010000050">
    <property type="protein sequence ID" value="CAH9107118.1"/>
    <property type="molecule type" value="Genomic_DNA"/>
</dbReference>
<dbReference type="PROSITE" id="PS00503">
    <property type="entry name" value="PECTINESTERASE_2"/>
    <property type="match status" value="1"/>
</dbReference>
<feature type="domain" description="Pectinesterase inhibitor" evidence="16">
    <location>
        <begin position="36"/>
        <end position="210"/>
    </location>
</feature>
<evidence type="ECO:0000256" key="11">
    <source>
        <dbReference type="ARBA" id="ARBA00047928"/>
    </source>
</evidence>
<evidence type="ECO:0000256" key="4">
    <source>
        <dbReference type="ARBA" id="ARBA00007786"/>
    </source>
</evidence>
<gene>
    <name evidence="17" type="ORF">CEURO_LOCUS17622</name>
    <name evidence="18" type="ORF">CEURO_LOCUS17624</name>
</gene>
<evidence type="ECO:0000313" key="19">
    <source>
        <dbReference type="Proteomes" id="UP001152484"/>
    </source>
</evidence>
<dbReference type="AlphaFoldDB" id="A0A9P0ZLH1"/>
<reference evidence="17" key="1">
    <citation type="submission" date="2022-07" db="EMBL/GenBank/DDBJ databases">
        <authorList>
            <person name="Macas J."/>
            <person name="Novak P."/>
            <person name="Neumann P."/>
        </authorList>
    </citation>
    <scope>NUCLEOTIDE SEQUENCE</scope>
</reference>
<evidence type="ECO:0000256" key="1">
    <source>
        <dbReference type="ARBA" id="ARBA00004191"/>
    </source>
</evidence>
<dbReference type="PROSITE" id="PS00800">
    <property type="entry name" value="PECTINESTERASE_1"/>
    <property type="match status" value="1"/>
</dbReference>
<proteinExistence type="inferred from homology"/>
<dbReference type="InterPro" id="IPR000070">
    <property type="entry name" value="Pectinesterase_cat"/>
</dbReference>
<evidence type="ECO:0000259" key="16">
    <source>
        <dbReference type="SMART" id="SM00856"/>
    </source>
</evidence>
<dbReference type="Gene3D" id="1.20.140.40">
    <property type="entry name" value="Invertase/pectin methylesterase inhibitor family protein"/>
    <property type="match status" value="1"/>
</dbReference>
<evidence type="ECO:0000256" key="8">
    <source>
        <dbReference type="ARBA" id="ARBA00022801"/>
    </source>
</evidence>
<keyword evidence="15" id="KW-0812">Transmembrane</keyword>
<dbReference type="SMART" id="SM00856">
    <property type="entry name" value="PMEI"/>
    <property type="match status" value="1"/>
</dbReference>
<feature type="transmembrane region" description="Helical" evidence="15">
    <location>
        <begin position="17"/>
        <end position="38"/>
    </location>
</feature>
<dbReference type="GO" id="GO:0042545">
    <property type="term" value="P:cell wall modification"/>
    <property type="evidence" value="ECO:0007669"/>
    <property type="project" value="UniProtKB-UniRule"/>
</dbReference>
<evidence type="ECO:0000256" key="7">
    <source>
        <dbReference type="ARBA" id="ARBA00022525"/>
    </source>
</evidence>
<evidence type="ECO:0000256" key="14">
    <source>
        <dbReference type="SAM" id="Coils"/>
    </source>
</evidence>
<keyword evidence="15" id="KW-1133">Transmembrane helix</keyword>
<dbReference type="SUPFAM" id="SSF101148">
    <property type="entry name" value="Plant invertase/pectin methylesterase inhibitor"/>
    <property type="match status" value="1"/>
</dbReference>
<keyword evidence="8 13" id="KW-0378">Hydrolase</keyword>
<evidence type="ECO:0000256" key="15">
    <source>
        <dbReference type="SAM" id="Phobius"/>
    </source>
</evidence>
<comment type="pathway">
    <text evidence="2 13">Glycan metabolism; pectin degradation; 2-dehydro-3-deoxy-D-gluconate from pectin: step 1/5.</text>
</comment>
<feature type="coiled-coil region" evidence="14">
    <location>
        <begin position="86"/>
        <end position="113"/>
    </location>
</feature>
<dbReference type="InterPro" id="IPR018040">
    <property type="entry name" value="Pectinesterase_Tyr_AS"/>
</dbReference>
<evidence type="ECO:0000256" key="10">
    <source>
        <dbReference type="ARBA" id="ARBA00023316"/>
    </source>
</evidence>
<evidence type="ECO:0000256" key="2">
    <source>
        <dbReference type="ARBA" id="ARBA00005184"/>
    </source>
</evidence>
<protein>
    <recommendedName>
        <fullName evidence="5 13">Pectinesterase</fullName>
        <ecNumber evidence="5 13">3.1.1.11</ecNumber>
    </recommendedName>
</protein>
<comment type="caution">
    <text evidence="17">The sequence shown here is derived from an EMBL/GenBank/DDBJ whole genome shotgun (WGS) entry which is preliminary data.</text>
</comment>
<organism evidence="17 19">
    <name type="scientific">Cuscuta europaea</name>
    <name type="common">European dodder</name>
    <dbReference type="NCBI Taxonomy" id="41803"/>
    <lineage>
        <taxon>Eukaryota</taxon>
        <taxon>Viridiplantae</taxon>
        <taxon>Streptophyta</taxon>
        <taxon>Embryophyta</taxon>
        <taxon>Tracheophyta</taxon>
        <taxon>Spermatophyta</taxon>
        <taxon>Magnoliopsida</taxon>
        <taxon>eudicotyledons</taxon>
        <taxon>Gunneridae</taxon>
        <taxon>Pentapetalae</taxon>
        <taxon>asterids</taxon>
        <taxon>lamiids</taxon>
        <taxon>Solanales</taxon>
        <taxon>Convolvulaceae</taxon>
        <taxon>Cuscuteae</taxon>
        <taxon>Cuscuta</taxon>
        <taxon>Cuscuta subgen. Cuscuta</taxon>
    </lineage>
</organism>
<keyword evidence="14" id="KW-0175">Coiled coil</keyword>
<dbReference type="InterPro" id="IPR033131">
    <property type="entry name" value="Pectinesterase_Asp_AS"/>
</dbReference>
<feature type="active site" evidence="12">
    <location>
        <position position="396"/>
    </location>
</feature>
<dbReference type="GO" id="GO:0045490">
    <property type="term" value="P:pectin catabolic process"/>
    <property type="evidence" value="ECO:0007669"/>
    <property type="project" value="UniProtKB-UniRule"/>
</dbReference>
<keyword evidence="6 13" id="KW-0134">Cell wall</keyword>
<evidence type="ECO:0000313" key="18">
    <source>
        <dbReference type="EMBL" id="CAH9107118.1"/>
    </source>
</evidence>
<evidence type="ECO:0000256" key="5">
    <source>
        <dbReference type="ARBA" id="ARBA00013229"/>
    </source>
</evidence>
<dbReference type="EMBL" id="CAMAPE010000050">
    <property type="protein sequence ID" value="CAH9107114.1"/>
    <property type="molecule type" value="Genomic_DNA"/>
</dbReference>
<dbReference type="CDD" id="cd15798">
    <property type="entry name" value="PMEI-like_3"/>
    <property type="match status" value="1"/>
</dbReference>
<accession>A0A9P0ZLH1</accession>
<keyword evidence="7 13" id="KW-0964">Secreted</keyword>
<comment type="similarity">
    <text evidence="3">In the N-terminal section; belongs to the PMEI family.</text>
</comment>
<dbReference type="Pfam" id="PF04043">
    <property type="entry name" value="PMEI"/>
    <property type="match status" value="1"/>
</dbReference>
<sequence length="553" mass="60025">MLSSLYSGGGKNSQTKVVISLSLLLIMILSLMSVTISMDHLQAICSSTPYPDLCYNRLAPAILVPPPIRDSNDFYGQLQEVYKLSIEVAVNELLTASNELLKLELRLEKVSSQRKSITALKLCRELLSVNALTNLRHSLAVPVPSPSKDNQSTTPETFEDLKTFLTAAGTYHRTCIDAVDDVSNGDTALRNVVLRVITNSSELTSNSLAILHDFEVYAELTNGMMMSRSNDEAPLVYQSSYDQLTYDAVVAKDGSGNFTTIGDALNAAPSNSEKRFVIYVKEGVYNEIVKVDIDKVNVMMVGDGMGATIVTGNLNAGNGTPTYYSATFTVSGAGFVARDMGFENTAGAAMEQAVALMANADKGIFLRCRIAGYQDTLLAQAYRQLFYDCHVYGTVDFIFGYSAAVFHNCRILARKPLTGQQNVITAQGKYEPMAKSGFSFINCSVAPADGEDLTGVSTFLGRPWKDYSTAVFSYTLMESLIDPKGWVAYSGDTAPDTIFYGEHVNTGAGAKITQRVPWKGLHARLGTSHANKFSVNTFIQGCDWVVGLGIPCT</sequence>
<dbReference type="Pfam" id="PF01095">
    <property type="entry name" value="Pectinesterase"/>
    <property type="match status" value="1"/>
</dbReference>
<evidence type="ECO:0000256" key="9">
    <source>
        <dbReference type="ARBA" id="ARBA00023085"/>
    </source>
</evidence>
<keyword evidence="19" id="KW-1185">Reference proteome</keyword>
<evidence type="ECO:0000256" key="3">
    <source>
        <dbReference type="ARBA" id="ARBA00006027"/>
    </source>
</evidence>
<evidence type="ECO:0000256" key="13">
    <source>
        <dbReference type="RuleBase" id="RU000589"/>
    </source>
</evidence>
<name>A0A9P0ZLH1_CUSEU</name>
<dbReference type="InterPro" id="IPR012334">
    <property type="entry name" value="Pectin_lyas_fold"/>
</dbReference>
<evidence type="ECO:0000313" key="17">
    <source>
        <dbReference type="EMBL" id="CAH9107114.1"/>
    </source>
</evidence>
<dbReference type="GO" id="GO:0030599">
    <property type="term" value="F:pectinesterase activity"/>
    <property type="evidence" value="ECO:0007669"/>
    <property type="project" value="UniProtKB-UniRule"/>
</dbReference>
<keyword evidence="15" id="KW-0472">Membrane</keyword>
<dbReference type="FunFam" id="2.160.20.10:FF:000029">
    <property type="entry name" value="Pectinesterase 4"/>
    <property type="match status" value="1"/>
</dbReference>